<sequence>MIIGIGVDIIEIERVRQAIQNNKKFLSKLFTEREIDYFISRNMNSEVIAGNFAAKEAVSKALGTGIRGFSFKDIEILRNELGKPEVILHSGANLIGNKLVGNNNSLRIHLSISHNNSNAIAYSVLEGEYYGNM</sequence>
<keyword evidence="7 8" id="KW-0275">Fatty acid biosynthesis</keyword>
<keyword evidence="8" id="KW-0963">Cytoplasm</keyword>
<dbReference type="RefSeq" id="WP_061426228.1">
    <property type="nucleotide sequence ID" value="NZ_CATNXK010000002.1"/>
</dbReference>
<gene>
    <name evidence="8" type="primary">acpS</name>
    <name evidence="10" type="ORF">JFP838_01665</name>
</gene>
<evidence type="ECO:0000259" key="9">
    <source>
        <dbReference type="Pfam" id="PF01648"/>
    </source>
</evidence>
<dbReference type="InterPro" id="IPR002582">
    <property type="entry name" value="ACPS"/>
</dbReference>
<keyword evidence="1 8" id="KW-0444">Lipid biosynthesis</keyword>
<keyword evidence="4 8" id="KW-0276">Fatty acid metabolism</keyword>
<dbReference type="NCBIfam" id="TIGR00556">
    <property type="entry name" value="pantethn_trn"/>
    <property type="match status" value="1"/>
</dbReference>
<dbReference type="Gene3D" id="3.90.470.20">
    <property type="entry name" value="4'-phosphopantetheinyl transferase domain"/>
    <property type="match status" value="1"/>
</dbReference>
<dbReference type="OrthoDB" id="517356at2"/>
<evidence type="ECO:0000256" key="7">
    <source>
        <dbReference type="ARBA" id="ARBA00023160"/>
    </source>
</evidence>
<accession>A0A127EEW9</accession>
<evidence type="ECO:0000313" key="11">
    <source>
        <dbReference type="Proteomes" id="UP000070260"/>
    </source>
</evidence>
<dbReference type="EC" id="2.7.8.7" evidence="8"/>
<dbReference type="SUPFAM" id="SSF56214">
    <property type="entry name" value="4'-phosphopantetheinyl transferase"/>
    <property type="match status" value="1"/>
</dbReference>
<dbReference type="NCBIfam" id="TIGR00516">
    <property type="entry name" value="acpS"/>
    <property type="match status" value="1"/>
</dbReference>
<dbReference type="PATRIC" id="fig|1502.177.peg.310"/>
<dbReference type="GO" id="GO:0000287">
    <property type="term" value="F:magnesium ion binding"/>
    <property type="evidence" value="ECO:0007669"/>
    <property type="project" value="UniProtKB-UniRule"/>
</dbReference>
<comment type="cofactor">
    <cofactor evidence="8">
        <name>Mg(2+)</name>
        <dbReference type="ChEBI" id="CHEBI:18420"/>
    </cofactor>
</comment>
<evidence type="ECO:0000256" key="5">
    <source>
        <dbReference type="ARBA" id="ARBA00022842"/>
    </source>
</evidence>
<reference evidence="10 11" key="1">
    <citation type="journal article" date="2016" name="PLoS ONE">
        <title>Plasmid Characterization and Chromosome Analysis of Two netF+ Clostridium perfringens Isolates Associated with Foal and Canine Necrotizing Enteritis.</title>
        <authorList>
            <person name="Mehdizadeh Gohari I."/>
            <person name="Kropinski A.M."/>
            <person name="Weese S.J."/>
            <person name="Parreira V.R."/>
            <person name="Whitehead A.E."/>
            <person name="Boerlin P."/>
            <person name="Prescott J.F."/>
        </authorList>
    </citation>
    <scope>NUCLEOTIDE SEQUENCE [LARGE SCALE GENOMIC DNA]</scope>
    <source>
        <strain evidence="10 11">JP838</strain>
    </source>
</reference>
<dbReference type="GO" id="GO:0005737">
    <property type="term" value="C:cytoplasm"/>
    <property type="evidence" value="ECO:0007669"/>
    <property type="project" value="UniProtKB-SubCell"/>
</dbReference>
<evidence type="ECO:0000256" key="4">
    <source>
        <dbReference type="ARBA" id="ARBA00022832"/>
    </source>
</evidence>
<evidence type="ECO:0000256" key="6">
    <source>
        <dbReference type="ARBA" id="ARBA00023098"/>
    </source>
</evidence>
<dbReference type="AlphaFoldDB" id="A0A127EEW9"/>
<evidence type="ECO:0000256" key="3">
    <source>
        <dbReference type="ARBA" id="ARBA00022723"/>
    </source>
</evidence>
<comment type="subcellular location">
    <subcellularLocation>
        <location evidence="8">Cytoplasm</location>
    </subcellularLocation>
</comment>
<dbReference type="InterPro" id="IPR008278">
    <property type="entry name" value="4-PPantetheinyl_Trfase_dom"/>
</dbReference>
<evidence type="ECO:0000256" key="2">
    <source>
        <dbReference type="ARBA" id="ARBA00022679"/>
    </source>
</evidence>
<feature type="domain" description="4'-phosphopantetheinyl transferase" evidence="9">
    <location>
        <begin position="4"/>
        <end position="93"/>
    </location>
</feature>
<dbReference type="InterPro" id="IPR004568">
    <property type="entry name" value="Ppantetheine-prot_Trfase_dom"/>
</dbReference>
<keyword evidence="3 8" id="KW-0479">Metal-binding</keyword>
<dbReference type="GO" id="GO:0008897">
    <property type="term" value="F:holo-[acyl-carrier-protein] synthase activity"/>
    <property type="evidence" value="ECO:0007669"/>
    <property type="project" value="UniProtKB-UniRule"/>
</dbReference>
<organism evidence="10 11">
    <name type="scientific">Clostridium perfringens</name>
    <dbReference type="NCBI Taxonomy" id="1502"/>
    <lineage>
        <taxon>Bacteria</taxon>
        <taxon>Bacillati</taxon>
        <taxon>Bacillota</taxon>
        <taxon>Clostridia</taxon>
        <taxon>Eubacteriales</taxon>
        <taxon>Clostridiaceae</taxon>
        <taxon>Clostridium</taxon>
    </lineage>
</organism>
<keyword evidence="2 8" id="KW-0808">Transferase</keyword>
<keyword evidence="6 8" id="KW-0443">Lipid metabolism</keyword>
<feature type="binding site" evidence="8">
    <location>
        <position position="8"/>
    </location>
    <ligand>
        <name>Mg(2+)</name>
        <dbReference type="ChEBI" id="CHEBI:18420"/>
    </ligand>
</feature>
<dbReference type="EMBL" id="CP010994">
    <property type="protein sequence ID" value="AMN34509.1"/>
    <property type="molecule type" value="Genomic_DNA"/>
</dbReference>
<dbReference type="InterPro" id="IPR037143">
    <property type="entry name" value="4-PPantetheinyl_Trfase_dom_sf"/>
</dbReference>
<feature type="binding site" evidence="8">
    <location>
        <position position="56"/>
    </location>
    <ligand>
        <name>Mg(2+)</name>
        <dbReference type="ChEBI" id="CHEBI:18420"/>
    </ligand>
</feature>
<dbReference type="HAMAP" id="MF_00101">
    <property type="entry name" value="AcpS"/>
    <property type="match status" value="1"/>
</dbReference>
<comment type="similarity">
    <text evidence="8">Belongs to the P-Pant transferase superfamily. AcpS family.</text>
</comment>
<evidence type="ECO:0000313" key="10">
    <source>
        <dbReference type="EMBL" id="AMN34509.1"/>
    </source>
</evidence>
<proteinExistence type="inferred from homology"/>
<evidence type="ECO:0000256" key="1">
    <source>
        <dbReference type="ARBA" id="ARBA00022516"/>
    </source>
</evidence>
<comment type="function">
    <text evidence="8">Transfers the 4'-phosphopantetheine moiety from coenzyme A to a Ser of acyl-carrier-protein.</text>
</comment>
<dbReference type="GO" id="GO:0006633">
    <property type="term" value="P:fatty acid biosynthetic process"/>
    <property type="evidence" value="ECO:0007669"/>
    <property type="project" value="UniProtKB-UniRule"/>
</dbReference>
<name>A0A127EEW9_CLOPF</name>
<dbReference type="Pfam" id="PF01648">
    <property type="entry name" value="ACPS"/>
    <property type="match status" value="1"/>
</dbReference>
<evidence type="ECO:0000256" key="8">
    <source>
        <dbReference type="HAMAP-Rule" id="MF_00101"/>
    </source>
</evidence>
<comment type="catalytic activity">
    <reaction evidence="8">
        <text>apo-[ACP] + CoA = holo-[ACP] + adenosine 3',5'-bisphosphate + H(+)</text>
        <dbReference type="Rhea" id="RHEA:12068"/>
        <dbReference type="Rhea" id="RHEA-COMP:9685"/>
        <dbReference type="Rhea" id="RHEA-COMP:9690"/>
        <dbReference type="ChEBI" id="CHEBI:15378"/>
        <dbReference type="ChEBI" id="CHEBI:29999"/>
        <dbReference type="ChEBI" id="CHEBI:57287"/>
        <dbReference type="ChEBI" id="CHEBI:58343"/>
        <dbReference type="ChEBI" id="CHEBI:64479"/>
        <dbReference type="EC" id="2.7.8.7"/>
    </reaction>
</comment>
<dbReference type="Proteomes" id="UP000070260">
    <property type="component" value="Chromosome"/>
</dbReference>
<keyword evidence="5 8" id="KW-0460">Magnesium</keyword>
<protein>
    <recommendedName>
        <fullName evidence="8">Holo-[acyl-carrier-protein] synthase</fullName>
        <shortName evidence="8">Holo-ACP synthase</shortName>
        <ecNumber evidence="8">2.7.8.7</ecNumber>
    </recommendedName>
    <alternativeName>
        <fullName evidence="8">4'-phosphopantetheinyl transferase AcpS</fullName>
    </alternativeName>
</protein>